<evidence type="ECO:0000256" key="1">
    <source>
        <dbReference type="ARBA" id="ARBA00021364"/>
    </source>
</evidence>
<dbReference type="InterPro" id="IPR036651">
    <property type="entry name" value="Gln_synt_N_sf"/>
</dbReference>
<name>A0A8H3C3G9_9AGAM</name>
<dbReference type="SUPFAM" id="SSF55931">
    <property type="entry name" value="Glutamine synthetase/guanido kinase"/>
    <property type="match status" value="1"/>
</dbReference>
<dbReference type="InterPro" id="IPR014746">
    <property type="entry name" value="Gln_synth/guanido_kin_cat_dom"/>
</dbReference>
<comment type="caution">
    <text evidence="3">The sequence shown here is derived from an EMBL/GenBank/DDBJ whole genome shotgun (WGS) entry which is preliminary data.</text>
</comment>
<dbReference type="Gene3D" id="3.10.20.70">
    <property type="entry name" value="Glutamine synthetase, N-terminal domain"/>
    <property type="match status" value="1"/>
</dbReference>
<dbReference type="PANTHER" id="PTHR20852:SF57">
    <property type="entry name" value="GLUTAMINE SYNTHETASE 2 CYTOPLASMIC"/>
    <property type="match status" value="1"/>
</dbReference>
<dbReference type="InterPro" id="IPR050292">
    <property type="entry name" value="Glutamine_Synthetase"/>
</dbReference>
<dbReference type="EMBL" id="CAJMWT010003551">
    <property type="protein sequence ID" value="CAE6474007.1"/>
    <property type="molecule type" value="Genomic_DNA"/>
</dbReference>
<dbReference type="GO" id="GO:0004356">
    <property type="term" value="F:glutamine synthetase activity"/>
    <property type="evidence" value="ECO:0007669"/>
    <property type="project" value="InterPro"/>
</dbReference>
<sequence>MLRISLLGSLVSNSSPPTSSLTRAIAFGFNVNVWIDGDDSLRSKTMAVTKEVKNIDDLHIWDFDGSSTKMSTSARLPFSRILCMVERIFLFLPRPTTTMALLTVPTTITTQRRLWISPMTSTHGSVSSRNIPPLTPMALPTVGPRAVSLVLRARTTAVSVRTCKVFARDFIEAHYRAYLCAGIKISGINAEVMPLRWEFQVGPCEGIEMADHLCPSLSKGNWSGAGCHSNYSTLARREKGGIEAAIEKFGKRHEDRIVVYGEDNDLRLTGRHETGHISLYAR</sequence>
<reference evidence="3" key="1">
    <citation type="submission" date="2021-01" db="EMBL/GenBank/DDBJ databases">
        <authorList>
            <person name="Kaushik A."/>
        </authorList>
    </citation>
    <scope>NUCLEOTIDE SEQUENCE</scope>
    <source>
        <strain evidence="3">AG2-2IIIB</strain>
    </source>
</reference>
<dbReference type="Proteomes" id="UP000663843">
    <property type="component" value="Unassembled WGS sequence"/>
</dbReference>
<organism evidence="3 4">
    <name type="scientific">Rhizoctonia solani</name>
    <dbReference type="NCBI Taxonomy" id="456999"/>
    <lineage>
        <taxon>Eukaryota</taxon>
        <taxon>Fungi</taxon>
        <taxon>Dikarya</taxon>
        <taxon>Basidiomycota</taxon>
        <taxon>Agaricomycotina</taxon>
        <taxon>Agaricomycetes</taxon>
        <taxon>Cantharellales</taxon>
        <taxon>Ceratobasidiaceae</taxon>
        <taxon>Rhizoctonia</taxon>
    </lineage>
</organism>
<dbReference type="Gene3D" id="3.30.590.10">
    <property type="entry name" value="Glutamine synthetase/guanido kinase, catalytic domain"/>
    <property type="match status" value="2"/>
</dbReference>
<dbReference type="PANTHER" id="PTHR20852">
    <property type="entry name" value="GLUTAMINE SYNTHETASE"/>
    <property type="match status" value="1"/>
</dbReference>
<accession>A0A8H3C3G9</accession>
<evidence type="ECO:0000313" key="3">
    <source>
        <dbReference type="EMBL" id="CAE6474007.1"/>
    </source>
</evidence>
<proteinExistence type="predicted"/>
<evidence type="ECO:0000256" key="2">
    <source>
        <dbReference type="ARBA" id="ARBA00030668"/>
    </source>
</evidence>
<dbReference type="GO" id="GO:0005737">
    <property type="term" value="C:cytoplasm"/>
    <property type="evidence" value="ECO:0007669"/>
    <property type="project" value="TreeGrafter"/>
</dbReference>
<protein>
    <recommendedName>
        <fullName evidence="1">Glutamine synthetase</fullName>
    </recommendedName>
    <alternativeName>
        <fullName evidence="2">Glutamate--ammonia ligase</fullName>
    </alternativeName>
</protein>
<evidence type="ECO:0000313" key="4">
    <source>
        <dbReference type="Proteomes" id="UP000663843"/>
    </source>
</evidence>
<gene>
    <name evidence="3" type="ORF">RDB_LOCUS110094</name>
</gene>
<dbReference type="GO" id="GO:0006542">
    <property type="term" value="P:glutamine biosynthetic process"/>
    <property type="evidence" value="ECO:0007669"/>
    <property type="project" value="InterPro"/>
</dbReference>
<dbReference type="AlphaFoldDB" id="A0A8H3C3G9"/>